<keyword evidence="2" id="KW-1185">Reference proteome</keyword>
<comment type="caution">
    <text evidence="1">The sequence shown here is derived from an EMBL/GenBank/DDBJ whole genome shotgun (WGS) entry which is preliminary data.</text>
</comment>
<name>A0AAV4L9N5_9BACL</name>
<dbReference type="AlphaFoldDB" id="A0AAV4L9N5"/>
<sequence length="54" mass="6444">MMSFETVEEIQRHIMQLEAFLRTPNLPYDVAQDAREELSEYKILLYRKIRGLAS</sequence>
<dbReference type="RefSeq" id="WP_282197732.1">
    <property type="nucleotide sequence ID" value="NZ_BOQE01000001.1"/>
</dbReference>
<accession>A0AAV4L9N5</accession>
<proteinExistence type="predicted"/>
<reference evidence="1" key="1">
    <citation type="journal article" date="2023" name="Int. J. Syst. Evol. Microbiol.">
        <title>Collibacillus ludicampi gen. nov., sp. nov., a new soil bacterium of the family Alicyclobacillaceae.</title>
        <authorList>
            <person name="Jojima T."/>
            <person name="Ioku Y."/>
            <person name="Fukuta Y."/>
            <person name="Shirasaka N."/>
            <person name="Matsumura Y."/>
            <person name="Mori M."/>
        </authorList>
    </citation>
    <scope>NUCLEOTIDE SEQUENCE</scope>
    <source>
        <strain evidence="1">TP075</strain>
    </source>
</reference>
<evidence type="ECO:0000313" key="1">
    <source>
        <dbReference type="EMBL" id="GIM44453.1"/>
    </source>
</evidence>
<gene>
    <name evidence="1" type="ORF">DNHGIG_00020</name>
</gene>
<protein>
    <submittedName>
        <fullName evidence="1">Uncharacterized protein</fullName>
    </submittedName>
</protein>
<organism evidence="1 2">
    <name type="scientific">Collibacillus ludicampi</name>
    <dbReference type="NCBI Taxonomy" id="2771369"/>
    <lineage>
        <taxon>Bacteria</taxon>
        <taxon>Bacillati</taxon>
        <taxon>Bacillota</taxon>
        <taxon>Bacilli</taxon>
        <taxon>Bacillales</taxon>
        <taxon>Alicyclobacillaceae</taxon>
        <taxon>Collibacillus</taxon>
    </lineage>
</organism>
<dbReference type="EMBL" id="BOQE01000001">
    <property type="protein sequence ID" value="GIM44453.1"/>
    <property type="molecule type" value="Genomic_DNA"/>
</dbReference>
<dbReference type="Proteomes" id="UP001057291">
    <property type="component" value="Unassembled WGS sequence"/>
</dbReference>
<evidence type="ECO:0000313" key="2">
    <source>
        <dbReference type="Proteomes" id="UP001057291"/>
    </source>
</evidence>